<reference evidence="2 3" key="1">
    <citation type="submission" date="2021-08" db="EMBL/GenBank/DDBJ databases">
        <authorList>
            <person name="Peeters C."/>
        </authorList>
    </citation>
    <scope>NUCLEOTIDE SEQUENCE [LARGE SCALE GENOMIC DNA]</scope>
    <source>
        <strain evidence="2 3">LMG 23992</strain>
    </source>
</reference>
<comment type="caution">
    <text evidence="2">The sequence shown here is derived from an EMBL/GenBank/DDBJ whole genome shotgun (WGS) entry which is preliminary data.</text>
</comment>
<dbReference type="EMBL" id="CAJZAI010000008">
    <property type="protein sequence ID" value="CAG9177612.1"/>
    <property type="molecule type" value="Genomic_DNA"/>
</dbReference>
<proteinExistence type="predicted"/>
<feature type="region of interest" description="Disordered" evidence="1">
    <location>
        <begin position="126"/>
        <end position="148"/>
    </location>
</feature>
<evidence type="ECO:0000313" key="3">
    <source>
        <dbReference type="Proteomes" id="UP000727654"/>
    </source>
</evidence>
<protein>
    <submittedName>
        <fullName evidence="2">Uncharacterized protein</fullName>
    </submittedName>
</protein>
<gene>
    <name evidence="2" type="ORF">LMG23992_03549</name>
</gene>
<dbReference type="Proteomes" id="UP000727654">
    <property type="component" value="Unassembled WGS sequence"/>
</dbReference>
<sequence length="148" mass="15712">MAVALAALGRALIGKAAFHTWQERKDIMGEAKRRGTPQQRAEQARAKKEALRPAQLVCGHCKAAFREFDELDVPGLPGIDAVFGGQCPACGNDVVVFKGEPNAVAEAMLAWQKMLGADAQLGYQSSDGRHVPYEPGSDAGEDPGGTVH</sequence>
<evidence type="ECO:0000313" key="2">
    <source>
        <dbReference type="EMBL" id="CAG9177612.1"/>
    </source>
</evidence>
<organism evidence="2 3">
    <name type="scientific">Cupriavidus laharis</name>
    <dbReference type="NCBI Taxonomy" id="151654"/>
    <lineage>
        <taxon>Bacteria</taxon>
        <taxon>Pseudomonadati</taxon>
        <taxon>Pseudomonadota</taxon>
        <taxon>Betaproteobacteria</taxon>
        <taxon>Burkholderiales</taxon>
        <taxon>Burkholderiaceae</taxon>
        <taxon>Cupriavidus</taxon>
    </lineage>
</organism>
<evidence type="ECO:0000256" key="1">
    <source>
        <dbReference type="SAM" id="MobiDB-lite"/>
    </source>
</evidence>
<accession>A0ABM8XC18</accession>
<name>A0ABM8XC18_9BURK</name>
<keyword evidence="3" id="KW-1185">Reference proteome</keyword>